<proteinExistence type="inferred from homology"/>
<dbReference type="Gene3D" id="3.40.50.720">
    <property type="entry name" value="NAD(P)-binding Rossmann-like Domain"/>
    <property type="match status" value="1"/>
</dbReference>
<sequence length="257" mass="26822">MDLGLNGVRVLVTGASKGLGKACARTFVEEGALVFICARNAAETQRTAEEVGASGWAAIDVSKGESVGKLVADAINHLGGLDVLIANAGGPPTGPFETAGDEDWDVANQLTLMSAVRLIRESIPALKVSGRGRILNLTGYGVKEPMTDLCVSDAVRAAVTVMAKTIATDLAPYGITVNNVAPGPILTDRFKEVHAARAEHAGISVEEQFARFTRTIPVNRLGDPEEVAALCAFLASRHSGYITGQSIVIDGGINRSI</sequence>
<reference evidence="2 3" key="1">
    <citation type="journal article" date="2024" name="Chem. Sci.">
        <title>Discovery of megapolipeptins by genome mining of a Burkholderiales bacteria collection.</title>
        <authorList>
            <person name="Paulo B.S."/>
            <person name="Recchia M.J.J."/>
            <person name="Lee S."/>
            <person name="Fergusson C.H."/>
            <person name="Romanowski S.B."/>
            <person name="Hernandez A."/>
            <person name="Krull N."/>
            <person name="Liu D.Y."/>
            <person name="Cavanagh H."/>
            <person name="Bos A."/>
            <person name="Gray C.A."/>
            <person name="Murphy B.T."/>
            <person name="Linington R.G."/>
            <person name="Eustaquio A.S."/>
        </authorList>
    </citation>
    <scope>NUCLEOTIDE SEQUENCE [LARGE SCALE GENOMIC DNA]</scope>
    <source>
        <strain evidence="2 3">RL17-338-BIC-A</strain>
    </source>
</reference>
<comment type="similarity">
    <text evidence="1">Belongs to the short-chain dehydrogenases/reductases (SDR) family.</text>
</comment>
<accession>A0ABW9E312</accession>
<gene>
    <name evidence="2" type="ORF">PQQ63_34020</name>
</gene>
<dbReference type="PRINTS" id="PR00081">
    <property type="entry name" value="GDHRDH"/>
</dbReference>
<dbReference type="EMBL" id="JAQQCF010000047">
    <property type="protein sequence ID" value="MFM0641708.1"/>
    <property type="molecule type" value="Genomic_DNA"/>
</dbReference>
<dbReference type="InterPro" id="IPR002347">
    <property type="entry name" value="SDR_fam"/>
</dbReference>
<comment type="caution">
    <text evidence="2">The sequence shown here is derived from an EMBL/GenBank/DDBJ whole genome shotgun (WGS) entry which is preliminary data.</text>
</comment>
<dbReference type="Proteomes" id="UP001629432">
    <property type="component" value="Unassembled WGS sequence"/>
</dbReference>
<dbReference type="Pfam" id="PF13561">
    <property type="entry name" value="adh_short_C2"/>
    <property type="match status" value="1"/>
</dbReference>
<dbReference type="InterPro" id="IPR050259">
    <property type="entry name" value="SDR"/>
</dbReference>
<name>A0ABW9E312_9BURK</name>
<dbReference type="PANTHER" id="PTHR42879:SF6">
    <property type="entry name" value="NADPH-DEPENDENT REDUCTASE BACG"/>
    <property type="match status" value="1"/>
</dbReference>
<protein>
    <submittedName>
        <fullName evidence="2">SDR family oxidoreductase</fullName>
    </submittedName>
</protein>
<organism evidence="2 3">
    <name type="scientific">Paraburkholderia metrosideri</name>
    <dbReference type="NCBI Taxonomy" id="580937"/>
    <lineage>
        <taxon>Bacteria</taxon>
        <taxon>Pseudomonadati</taxon>
        <taxon>Pseudomonadota</taxon>
        <taxon>Betaproteobacteria</taxon>
        <taxon>Burkholderiales</taxon>
        <taxon>Burkholderiaceae</taxon>
        <taxon>Paraburkholderia</taxon>
    </lineage>
</organism>
<dbReference type="RefSeq" id="WP_408242136.1">
    <property type="nucleotide sequence ID" value="NZ_JAQQCF010000047.1"/>
</dbReference>
<keyword evidence="3" id="KW-1185">Reference proteome</keyword>
<evidence type="ECO:0000256" key="1">
    <source>
        <dbReference type="ARBA" id="ARBA00006484"/>
    </source>
</evidence>
<dbReference type="CDD" id="cd05344">
    <property type="entry name" value="BKR_like_SDR_like"/>
    <property type="match status" value="1"/>
</dbReference>
<dbReference type="InterPro" id="IPR036291">
    <property type="entry name" value="NAD(P)-bd_dom_sf"/>
</dbReference>
<dbReference type="PANTHER" id="PTHR42879">
    <property type="entry name" value="3-OXOACYL-(ACYL-CARRIER-PROTEIN) REDUCTASE"/>
    <property type="match status" value="1"/>
</dbReference>
<dbReference type="SUPFAM" id="SSF51735">
    <property type="entry name" value="NAD(P)-binding Rossmann-fold domains"/>
    <property type="match status" value="1"/>
</dbReference>
<evidence type="ECO:0000313" key="3">
    <source>
        <dbReference type="Proteomes" id="UP001629432"/>
    </source>
</evidence>
<evidence type="ECO:0000313" key="2">
    <source>
        <dbReference type="EMBL" id="MFM0641708.1"/>
    </source>
</evidence>